<comment type="caution">
    <text evidence="1">The sequence shown here is derived from an EMBL/GenBank/DDBJ whole genome shotgun (WGS) entry which is preliminary data.</text>
</comment>
<keyword evidence="2" id="KW-1185">Reference proteome</keyword>
<organism evidence="1 2">
    <name type="scientific">Cervus elaphus hippelaphus</name>
    <name type="common">European red deer</name>
    <dbReference type="NCBI Taxonomy" id="46360"/>
    <lineage>
        <taxon>Eukaryota</taxon>
        <taxon>Metazoa</taxon>
        <taxon>Chordata</taxon>
        <taxon>Craniata</taxon>
        <taxon>Vertebrata</taxon>
        <taxon>Euteleostomi</taxon>
        <taxon>Mammalia</taxon>
        <taxon>Eutheria</taxon>
        <taxon>Laurasiatheria</taxon>
        <taxon>Artiodactyla</taxon>
        <taxon>Ruminantia</taxon>
        <taxon>Pecora</taxon>
        <taxon>Cervidae</taxon>
        <taxon>Cervinae</taxon>
        <taxon>Cervus</taxon>
    </lineage>
</organism>
<evidence type="ECO:0000313" key="1">
    <source>
        <dbReference type="EMBL" id="OWJ99853.1"/>
    </source>
</evidence>
<dbReference type="EMBL" id="MKHE01000033">
    <property type="protein sequence ID" value="OWJ99853.1"/>
    <property type="molecule type" value="Genomic_DNA"/>
</dbReference>
<gene>
    <name evidence="1" type="ORF">Celaphus_00015713</name>
</gene>
<name>A0A212C1W8_CEREH</name>
<proteinExistence type="predicted"/>
<accession>A0A212C1W8</accession>
<dbReference type="AlphaFoldDB" id="A0A212C1W8"/>
<evidence type="ECO:0000313" key="2">
    <source>
        <dbReference type="Proteomes" id="UP000242450"/>
    </source>
</evidence>
<dbReference type="Proteomes" id="UP000242450">
    <property type="component" value="Chromosome 33"/>
</dbReference>
<reference evidence="1 2" key="1">
    <citation type="journal article" date="2018" name="Mol. Genet. Genomics">
        <title>The red deer Cervus elaphus genome CerEla1.0: sequencing, annotating, genes, and chromosomes.</title>
        <authorList>
            <person name="Bana N.A."/>
            <person name="Nyiri A."/>
            <person name="Nagy J."/>
            <person name="Frank K."/>
            <person name="Nagy T."/>
            <person name="Steger V."/>
            <person name="Schiller M."/>
            <person name="Lakatos P."/>
            <person name="Sugar L."/>
            <person name="Horn P."/>
            <person name="Barta E."/>
            <person name="Orosz L."/>
        </authorList>
    </citation>
    <scope>NUCLEOTIDE SEQUENCE [LARGE SCALE GENOMIC DNA]</scope>
    <source>
        <strain evidence="1">Hungarian</strain>
    </source>
</reference>
<protein>
    <submittedName>
        <fullName evidence="1">Uncharacterized protein</fullName>
    </submittedName>
</protein>
<sequence length="20" mass="2642">MQQLTFMKYLKNHIWKKKYL</sequence>